<feature type="compositionally biased region" description="Pro residues" evidence="1">
    <location>
        <begin position="108"/>
        <end position="130"/>
    </location>
</feature>
<keyword evidence="3" id="KW-1185">Reference proteome</keyword>
<feature type="compositionally biased region" description="Polar residues" evidence="1">
    <location>
        <begin position="70"/>
        <end position="80"/>
    </location>
</feature>
<evidence type="ECO:0000313" key="3">
    <source>
        <dbReference type="Proteomes" id="UP000792457"/>
    </source>
</evidence>
<proteinExistence type="predicted"/>
<dbReference type="AlphaFoldDB" id="A0A8K0P5L9"/>
<gene>
    <name evidence="2" type="ORF">J437_LFUL005153</name>
</gene>
<accession>A0A8K0P5L9</accession>
<comment type="caution">
    <text evidence="2">The sequence shown here is derived from an EMBL/GenBank/DDBJ whole genome shotgun (WGS) entry which is preliminary data.</text>
</comment>
<feature type="region of interest" description="Disordered" evidence="1">
    <location>
        <begin position="67"/>
        <end position="220"/>
    </location>
</feature>
<dbReference type="EMBL" id="KZ308753">
    <property type="protein sequence ID" value="KAG8233947.1"/>
    <property type="molecule type" value="Genomic_DNA"/>
</dbReference>
<evidence type="ECO:0000313" key="2">
    <source>
        <dbReference type="EMBL" id="KAG8233947.1"/>
    </source>
</evidence>
<evidence type="ECO:0000256" key="1">
    <source>
        <dbReference type="SAM" id="MobiDB-lite"/>
    </source>
</evidence>
<reference evidence="2" key="2">
    <citation type="submission" date="2017-10" db="EMBL/GenBank/DDBJ databases">
        <title>Ladona fulva Genome sequencing and assembly.</title>
        <authorList>
            <person name="Murali S."/>
            <person name="Richards S."/>
            <person name="Bandaranaike D."/>
            <person name="Bellair M."/>
            <person name="Blankenburg K."/>
            <person name="Chao H."/>
            <person name="Dinh H."/>
            <person name="Doddapaneni H."/>
            <person name="Dugan-Rocha S."/>
            <person name="Elkadiri S."/>
            <person name="Gnanaolivu R."/>
            <person name="Hernandez B."/>
            <person name="Skinner E."/>
            <person name="Javaid M."/>
            <person name="Lee S."/>
            <person name="Li M."/>
            <person name="Ming W."/>
            <person name="Munidasa M."/>
            <person name="Muniz J."/>
            <person name="Nguyen L."/>
            <person name="Hughes D."/>
            <person name="Osuji N."/>
            <person name="Pu L.-L."/>
            <person name="Puazo M."/>
            <person name="Qu C."/>
            <person name="Quiroz J."/>
            <person name="Raj R."/>
            <person name="Weissenberger G."/>
            <person name="Xin Y."/>
            <person name="Zou X."/>
            <person name="Han Y."/>
            <person name="Worley K."/>
            <person name="Muzny D."/>
            <person name="Gibbs R."/>
        </authorList>
    </citation>
    <scope>NUCLEOTIDE SEQUENCE</scope>
    <source>
        <strain evidence="2">Sampled in the wild</strain>
    </source>
</reference>
<sequence>MGDWESEDALERYENMLVIVFYEGQLHPVALYRAPENYHSLLPLSSAPPAHPAQPNARVFLVLEDERASQRSNRSRSLPSQGEARGDVGMRSVSLKGSLGIRQVGRPNGPPTPPPRPPTPPAFNPAFPPIDPRKPPALKKAQPAVTRPAPIAARLGSKVHRSTPSGTVIPPPPSLPPPPPPVARSGTSTYHVPRAQRPGYHVTPTPVPGTPTQSSSAVSPPVYFRHASESQMPLSYHPSRGLSEAVAVGGTRIASVTDLNPRSLPPTDGR</sequence>
<dbReference type="Proteomes" id="UP000792457">
    <property type="component" value="Unassembled WGS sequence"/>
</dbReference>
<reference evidence="2" key="1">
    <citation type="submission" date="2013-04" db="EMBL/GenBank/DDBJ databases">
        <authorList>
            <person name="Qu J."/>
            <person name="Murali S.C."/>
            <person name="Bandaranaike D."/>
            <person name="Bellair M."/>
            <person name="Blankenburg K."/>
            <person name="Chao H."/>
            <person name="Dinh H."/>
            <person name="Doddapaneni H."/>
            <person name="Downs B."/>
            <person name="Dugan-Rocha S."/>
            <person name="Elkadiri S."/>
            <person name="Gnanaolivu R.D."/>
            <person name="Hernandez B."/>
            <person name="Javaid M."/>
            <person name="Jayaseelan J.C."/>
            <person name="Lee S."/>
            <person name="Li M."/>
            <person name="Ming W."/>
            <person name="Munidasa M."/>
            <person name="Muniz J."/>
            <person name="Nguyen L."/>
            <person name="Ongeri F."/>
            <person name="Osuji N."/>
            <person name="Pu L.-L."/>
            <person name="Puazo M."/>
            <person name="Qu C."/>
            <person name="Quiroz J."/>
            <person name="Raj R."/>
            <person name="Weissenberger G."/>
            <person name="Xin Y."/>
            <person name="Zou X."/>
            <person name="Han Y."/>
            <person name="Richards S."/>
            <person name="Worley K."/>
            <person name="Muzny D."/>
            <person name="Gibbs R."/>
        </authorList>
    </citation>
    <scope>NUCLEOTIDE SEQUENCE</scope>
    <source>
        <strain evidence="2">Sampled in the wild</strain>
    </source>
</reference>
<feature type="compositionally biased region" description="Pro residues" evidence="1">
    <location>
        <begin position="169"/>
        <end position="182"/>
    </location>
</feature>
<protein>
    <submittedName>
        <fullName evidence="2">Uncharacterized protein</fullName>
    </submittedName>
</protein>
<organism evidence="2 3">
    <name type="scientific">Ladona fulva</name>
    <name type="common">Scarce chaser dragonfly</name>
    <name type="synonym">Libellula fulva</name>
    <dbReference type="NCBI Taxonomy" id="123851"/>
    <lineage>
        <taxon>Eukaryota</taxon>
        <taxon>Metazoa</taxon>
        <taxon>Ecdysozoa</taxon>
        <taxon>Arthropoda</taxon>
        <taxon>Hexapoda</taxon>
        <taxon>Insecta</taxon>
        <taxon>Pterygota</taxon>
        <taxon>Palaeoptera</taxon>
        <taxon>Odonata</taxon>
        <taxon>Epiprocta</taxon>
        <taxon>Anisoptera</taxon>
        <taxon>Libelluloidea</taxon>
        <taxon>Libellulidae</taxon>
        <taxon>Ladona</taxon>
    </lineage>
</organism>
<name>A0A8K0P5L9_LADFU</name>